<sequence length="649" mass="75381">MINQEEIDVLRTIYAHDLTISNTNPRWYGVMVATGDQHQCESSENVEQQYIHVLFHVPSGYPSVPVEVRVVTPVLITNSKTSKSSNIIDNEISVKEELEIILNLKAQEMANNEEFAMYEIAELARNWLWDNQRLSNISLKINHDWWVGELLDRIFNWQTNSYSPSKIMELQFNMELQVIEGIQKICGVEVDIAKVRFFLMKNLWKVEKTIEAVTKNINENNDETNTNFIYETTDDIDEKSCSICFDTFPSREIITFVICNHSVCNECFIQYLSLKISENHVFTIRCPGEVNCPHFVDPIIIGRLLSPKLIYKYYSCLRESFNQLQQHTEITKKSQAAKKFSWCINPKCDHSLSQQNSDSIETPSLLHCNGCTLTWCSSCEFMGGHWPSSCKDHETYLLTSHTVKSIKIFKTEASEIMTKPCPNCRILITKDGGCMHMTCRFCQHEFCWSCLVEWKLRTHSALYECDKPKSANGETLFGIFDVDDTQLLPGTFKRKFKQGVIVHSQAIKKEQMDLDVLVKQYNNGSNTKNVRKLRIYVTKLLIQINYIIKFASMGFFCKSNHDKNEVKKGIEILQRLEFGLRSLENAREQIIEIERDNFGKSKGNIFNTVDEETRFKQLEYDIEQYKERLENNIKKLVKLLNYLDSLTNI</sequence>
<organism evidence="1 2">
    <name type="scientific">Dentiscutata heterogama</name>
    <dbReference type="NCBI Taxonomy" id="1316150"/>
    <lineage>
        <taxon>Eukaryota</taxon>
        <taxon>Fungi</taxon>
        <taxon>Fungi incertae sedis</taxon>
        <taxon>Mucoromycota</taxon>
        <taxon>Glomeromycotina</taxon>
        <taxon>Glomeromycetes</taxon>
        <taxon>Diversisporales</taxon>
        <taxon>Gigasporaceae</taxon>
        <taxon>Dentiscutata</taxon>
    </lineage>
</organism>
<proteinExistence type="predicted"/>
<dbReference type="EMBL" id="CAJVPU010000032">
    <property type="protein sequence ID" value="CAG8438464.1"/>
    <property type="molecule type" value="Genomic_DNA"/>
</dbReference>
<gene>
    <name evidence="1" type="ORF">DHETER_LOCUS79</name>
</gene>
<accession>A0ACA9JVD6</accession>
<evidence type="ECO:0000313" key="2">
    <source>
        <dbReference type="Proteomes" id="UP000789702"/>
    </source>
</evidence>
<reference evidence="1" key="1">
    <citation type="submission" date="2021-06" db="EMBL/GenBank/DDBJ databases">
        <authorList>
            <person name="Kallberg Y."/>
            <person name="Tangrot J."/>
            <person name="Rosling A."/>
        </authorList>
    </citation>
    <scope>NUCLEOTIDE SEQUENCE</scope>
    <source>
        <strain evidence="1">IL203A</strain>
    </source>
</reference>
<comment type="caution">
    <text evidence="1">The sequence shown here is derived from an EMBL/GenBank/DDBJ whole genome shotgun (WGS) entry which is preliminary data.</text>
</comment>
<keyword evidence="2" id="KW-1185">Reference proteome</keyword>
<name>A0ACA9JVD6_9GLOM</name>
<evidence type="ECO:0000313" key="1">
    <source>
        <dbReference type="EMBL" id="CAG8438464.1"/>
    </source>
</evidence>
<protein>
    <submittedName>
        <fullName evidence="1">13272_t:CDS:1</fullName>
    </submittedName>
</protein>
<dbReference type="Proteomes" id="UP000789702">
    <property type="component" value="Unassembled WGS sequence"/>
</dbReference>